<protein>
    <recommendedName>
        <fullName evidence="2">Transglycosylase SLT domain-containing protein</fullName>
    </recommendedName>
</protein>
<dbReference type="Proteomes" id="UP000231567">
    <property type="component" value="Unassembled WGS sequence"/>
</dbReference>
<evidence type="ECO:0000313" key="3">
    <source>
        <dbReference type="EMBL" id="PIP21617.1"/>
    </source>
</evidence>
<keyword evidence="1" id="KW-0472">Membrane</keyword>
<sequence length="239" mass="26215">MFIKNWISSFWTKIKNTWHFDKQQILALSLALKMVGLVFIISLFQIPASAKNVGSAKNSTVSVSLNTKSPNIVEGFKPAKIDIVVGESNFDRVAREHRENAQRQTVRIAYARERASEGAPTEFRAIYKAAGARFNIPWQIIEAVHQVETGKSGSTSKRSYAGAAGPMQFMPGTWRTYGVDGDGNGTADITHITDAIYGAANLLAKSGADEGRINDALFNYNHSQAYVNKVLNVARSIGF</sequence>
<evidence type="ECO:0000313" key="4">
    <source>
        <dbReference type="Proteomes" id="UP000231567"/>
    </source>
</evidence>
<dbReference type="InterPro" id="IPR043426">
    <property type="entry name" value="MltB-like"/>
</dbReference>
<keyword evidence="1" id="KW-1133">Transmembrane helix</keyword>
<comment type="caution">
    <text evidence="3">The sequence shown here is derived from an EMBL/GenBank/DDBJ whole genome shotgun (WGS) entry which is preliminary data.</text>
</comment>
<dbReference type="InterPro" id="IPR023346">
    <property type="entry name" value="Lysozyme-like_dom_sf"/>
</dbReference>
<organism evidence="3 4">
    <name type="scientific">Candidatus Nealsonbacteria bacterium CG23_combo_of_CG06-09_8_20_14_all_40_13</name>
    <dbReference type="NCBI Taxonomy" id="1974724"/>
    <lineage>
        <taxon>Bacteria</taxon>
        <taxon>Candidatus Nealsoniibacteriota</taxon>
    </lineage>
</organism>
<dbReference type="AlphaFoldDB" id="A0A2G9YQU5"/>
<dbReference type="SUPFAM" id="SSF53955">
    <property type="entry name" value="Lysozyme-like"/>
    <property type="match status" value="1"/>
</dbReference>
<evidence type="ECO:0000256" key="1">
    <source>
        <dbReference type="SAM" id="Phobius"/>
    </source>
</evidence>
<feature type="domain" description="Transglycosylase SLT" evidence="2">
    <location>
        <begin position="156"/>
        <end position="211"/>
    </location>
</feature>
<dbReference type="Gene3D" id="1.10.530.10">
    <property type="match status" value="1"/>
</dbReference>
<dbReference type="GO" id="GO:0008933">
    <property type="term" value="F:peptidoglycan lytic transglycosylase activity"/>
    <property type="evidence" value="ECO:0007669"/>
    <property type="project" value="TreeGrafter"/>
</dbReference>
<evidence type="ECO:0000259" key="2">
    <source>
        <dbReference type="Pfam" id="PF13406"/>
    </source>
</evidence>
<dbReference type="GO" id="GO:0009253">
    <property type="term" value="P:peptidoglycan catabolic process"/>
    <property type="evidence" value="ECO:0007669"/>
    <property type="project" value="TreeGrafter"/>
</dbReference>
<accession>A0A2G9YQU5</accession>
<dbReference type="Pfam" id="PF13406">
    <property type="entry name" value="SLT_2"/>
    <property type="match status" value="1"/>
</dbReference>
<reference evidence="3 4" key="1">
    <citation type="submission" date="2017-09" db="EMBL/GenBank/DDBJ databases">
        <title>Depth-based differentiation of microbial function through sediment-hosted aquifers and enrichment of novel symbionts in the deep terrestrial subsurface.</title>
        <authorList>
            <person name="Probst A.J."/>
            <person name="Ladd B."/>
            <person name="Jarett J.K."/>
            <person name="Geller-Mcgrath D.E."/>
            <person name="Sieber C.M."/>
            <person name="Emerson J.B."/>
            <person name="Anantharaman K."/>
            <person name="Thomas B.C."/>
            <person name="Malmstrom R."/>
            <person name="Stieglmeier M."/>
            <person name="Klingl A."/>
            <person name="Woyke T."/>
            <person name="Ryan C.M."/>
            <person name="Banfield J.F."/>
        </authorList>
    </citation>
    <scope>NUCLEOTIDE SEQUENCE [LARGE SCALE GENOMIC DNA]</scope>
    <source>
        <strain evidence="3">CG23_combo_of_CG06-09_8_20_14_all_40_13</strain>
    </source>
</reference>
<name>A0A2G9YQU5_9BACT</name>
<gene>
    <name evidence="3" type="ORF">COX39_02020</name>
</gene>
<keyword evidence="1" id="KW-0812">Transmembrane</keyword>
<proteinExistence type="predicted"/>
<feature type="transmembrane region" description="Helical" evidence="1">
    <location>
        <begin position="25"/>
        <end position="44"/>
    </location>
</feature>
<dbReference type="InterPro" id="IPR031304">
    <property type="entry name" value="SLT_2"/>
</dbReference>
<dbReference type="CDD" id="cd13399">
    <property type="entry name" value="Slt35-like"/>
    <property type="match status" value="1"/>
</dbReference>
<dbReference type="PANTHER" id="PTHR30163:SF8">
    <property type="entry name" value="LYTIC MUREIN TRANSGLYCOSYLASE"/>
    <property type="match status" value="1"/>
</dbReference>
<dbReference type="EMBL" id="PCRM01000028">
    <property type="protein sequence ID" value="PIP21617.1"/>
    <property type="molecule type" value="Genomic_DNA"/>
</dbReference>
<dbReference type="PANTHER" id="PTHR30163">
    <property type="entry name" value="MEMBRANE-BOUND LYTIC MUREIN TRANSGLYCOSYLASE B"/>
    <property type="match status" value="1"/>
</dbReference>